<gene>
    <name evidence="1" type="ORF">Mco01_66150</name>
</gene>
<comment type="caution">
    <text evidence="1">The sequence shown here is derived from an EMBL/GenBank/DDBJ whole genome shotgun (WGS) entry which is preliminary data.</text>
</comment>
<dbReference type="InterPro" id="IPR041492">
    <property type="entry name" value="HAD_2"/>
</dbReference>
<keyword evidence="2" id="KW-1185">Reference proteome</keyword>
<dbReference type="EMBL" id="BOOC01000042">
    <property type="protein sequence ID" value="GIH43615.1"/>
    <property type="molecule type" value="Genomic_DNA"/>
</dbReference>
<reference evidence="1 2" key="1">
    <citation type="submission" date="2021-01" db="EMBL/GenBank/DDBJ databases">
        <title>Whole genome shotgun sequence of Microbispora corallina NBRC 16416.</title>
        <authorList>
            <person name="Komaki H."/>
            <person name="Tamura T."/>
        </authorList>
    </citation>
    <scope>NUCLEOTIDE SEQUENCE [LARGE SCALE GENOMIC DNA]</scope>
    <source>
        <strain evidence="1 2">NBRC 16416</strain>
    </source>
</reference>
<evidence type="ECO:0000313" key="2">
    <source>
        <dbReference type="Proteomes" id="UP000603904"/>
    </source>
</evidence>
<proteinExistence type="predicted"/>
<dbReference type="SUPFAM" id="SSF56784">
    <property type="entry name" value="HAD-like"/>
    <property type="match status" value="1"/>
</dbReference>
<dbReference type="PANTHER" id="PTHR43434">
    <property type="entry name" value="PHOSPHOGLYCOLATE PHOSPHATASE"/>
    <property type="match status" value="1"/>
</dbReference>
<name>A0ABQ4G988_9ACTN</name>
<sequence>MFTVLSQGTFMLRGDMTHIIWDWNGTLFHDIDAVIGATNELFQPYGLGPYDVDGFREVYTRPIWVAYERMLGRSLREGEWEVLDRGFHEHYHRLMEACQLAEGAVSSLRAWEESGRSQSLLSMWGHDRLVGKVGDFGISGHFLRVDGLRSASGGTKAEHMVAHLRALDLDPAKVVVIGDSVDDADAARHVGARAILYAGGMTRRSDLDLVGVPVVDSLAAALDLV</sequence>
<dbReference type="Pfam" id="PF13419">
    <property type="entry name" value="HAD_2"/>
    <property type="match status" value="1"/>
</dbReference>
<dbReference type="InterPro" id="IPR023214">
    <property type="entry name" value="HAD_sf"/>
</dbReference>
<dbReference type="SFLD" id="SFLDS00003">
    <property type="entry name" value="Haloacid_Dehalogenase"/>
    <property type="match status" value="1"/>
</dbReference>
<dbReference type="InterPro" id="IPR036412">
    <property type="entry name" value="HAD-like_sf"/>
</dbReference>
<dbReference type="SFLD" id="SFLDG01129">
    <property type="entry name" value="C1.5:_HAD__Beta-PGM__Phosphata"/>
    <property type="match status" value="1"/>
</dbReference>
<protein>
    <submittedName>
        <fullName evidence="1">Phosphatase</fullName>
    </submittedName>
</protein>
<accession>A0ABQ4G988</accession>
<evidence type="ECO:0000313" key="1">
    <source>
        <dbReference type="EMBL" id="GIH43615.1"/>
    </source>
</evidence>
<dbReference type="PANTHER" id="PTHR43434:SF1">
    <property type="entry name" value="PHOSPHOGLYCOLATE PHOSPHATASE"/>
    <property type="match status" value="1"/>
</dbReference>
<dbReference type="InterPro" id="IPR023198">
    <property type="entry name" value="PGP-like_dom2"/>
</dbReference>
<dbReference type="Gene3D" id="3.40.50.1000">
    <property type="entry name" value="HAD superfamily/HAD-like"/>
    <property type="match status" value="1"/>
</dbReference>
<organism evidence="1 2">
    <name type="scientific">Microbispora corallina</name>
    <dbReference type="NCBI Taxonomy" id="83302"/>
    <lineage>
        <taxon>Bacteria</taxon>
        <taxon>Bacillati</taxon>
        <taxon>Actinomycetota</taxon>
        <taxon>Actinomycetes</taxon>
        <taxon>Streptosporangiales</taxon>
        <taxon>Streptosporangiaceae</taxon>
        <taxon>Microbispora</taxon>
    </lineage>
</organism>
<dbReference type="InterPro" id="IPR050155">
    <property type="entry name" value="HAD-like_hydrolase_sf"/>
</dbReference>
<dbReference type="Gene3D" id="1.10.150.240">
    <property type="entry name" value="Putative phosphatase, domain 2"/>
    <property type="match status" value="1"/>
</dbReference>
<dbReference type="Proteomes" id="UP000603904">
    <property type="component" value="Unassembled WGS sequence"/>
</dbReference>